<dbReference type="Proteomes" id="UP000220127">
    <property type="component" value="Unassembled WGS sequence"/>
</dbReference>
<dbReference type="AlphaFoldDB" id="A0A9X6U4P7"/>
<gene>
    <name evidence="2" type="ORF">COE48_05435</name>
    <name evidence="1" type="ORF">CON01_00970</name>
</gene>
<proteinExistence type="predicted"/>
<evidence type="ECO:0000313" key="3">
    <source>
        <dbReference type="Proteomes" id="UP000220127"/>
    </source>
</evidence>
<evidence type="ECO:0000313" key="1">
    <source>
        <dbReference type="EMBL" id="PED16454.1"/>
    </source>
</evidence>
<dbReference type="Proteomes" id="UP000223445">
    <property type="component" value="Unassembled WGS sequence"/>
</dbReference>
<dbReference type="RefSeq" id="WP_088011314.1">
    <property type="nucleotide sequence ID" value="NZ_JBALLD010000003.1"/>
</dbReference>
<organism evidence="1 3">
    <name type="scientific">Bacillus thuringiensis</name>
    <dbReference type="NCBI Taxonomy" id="1428"/>
    <lineage>
        <taxon>Bacteria</taxon>
        <taxon>Bacillati</taxon>
        <taxon>Bacillota</taxon>
        <taxon>Bacilli</taxon>
        <taxon>Bacillales</taxon>
        <taxon>Bacillaceae</taxon>
        <taxon>Bacillus</taxon>
        <taxon>Bacillus cereus group</taxon>
    </lineage>
</organism>
<accession>A0A9X6U4P7</accession>
<name>A0A9X6U4P7_BACTU</name>
<dbReference type="EMBL" id="NUPM01000005">
    <property type="protein sequence ID" value="PGZ05028.1"/>
    <property type="molecule type" value="Genomic_DNA"/>
</dbReference>
<sequence>MKKKTHDRYLKAKYHEEDLIQVNTTAKSISISQSDDTGGSQKIFLTFEAVEELYNEMKNHNK</sequence>
<evidence type="ECO:0000313" key="2">
    <source>
        <dbReference type="EMBL" id="PGZ05028.1"/>
    </source>
</evidence>
<evidence type="ECO:0000313" key="4">
    <source>
        <dbReference type="Proteomes" id="UP000223445"/>
    </source>
</evidence>
<reference evidence="3 4" key="1">
    <citation type="submission" date="2017-09" db="EMBL/GenBank/DDBJ databases">
        <title>Large-scale bioinformatics analysis of Bacillus genomes uncovers conserved roles of natural products in bacterial physiology.</title>
        <authorList>
            <consortium name="Agbiome Team Llc"/>
            <person name="Bleich R.M."/>
            <person name="Grubbs K.J."/>
            <person name="Santa Maria K.C."/>
            <person name="Allen S.E."/>
            <person name="Farag S."/>
            <person name="Shank E.A."/>
            <person name="Bowers A."/>
        </authorList>
    </citation>
    <scope>NUCLEOTIDE SEQUENCE [LARGE SCALE GENOMIC DNA]</scope>
    <source>
        <strain evidence="2 4">AFS030179</strain>
        <strain evidence="1 3">AFS094940</strain>
    </source>
</reference>
<protein>
    <submittedName>
        <fullName evidence="1">Uncharacterized protein</fullName>
    </submittedName>
</protein>
<comment type="caution">
    <text evidence="1">The sequence shown here is derived from an EMBL/GenBank/DDBJ whole genome shotgun (WGS) entry which is preliminary data.</text>
</comment>
<dbReference type="EMBL" id="NVMD01000002">
    <property type="protein sequence ID" value="PED16454.1"/>
    <property type="molecule type" value="Genomic_DNA"/>
</dbReference>